<feature type="domain" description="PDZ" evidence="2">
    <location>
        <begin position="74"/>
        <end position="129"/>
    </location>
</feature>
<protein>
    <recommendedName>
        <fullName evidence="2">PDZ domain-containing protein</fullName>
    </recommendedName>
</protein>
<evidence type="ECO:0000313" key="4">
    <source>
        <dbReference type="EMBL" id="SZX78221.1"/>
    </source>
</evidence>
<dbReference type="AlphaFoldDB" id="A0A383V4L0"/>
<evidence type="ECO:0000313" key="5">
    <source>
        <dbReference type="Proteomes" id="UP000256970"/>
    </source>
</evidence>
<dbReference type="PROSITE" id="PS50106">
    <property type="entry name" value="PDZ"/>
    <property type="match status" value="1"/>
</dbReference>
<dbReference type="SUPFAM" id="SSF50156">
    <property type="entry name" value="PDZ domain-like"/>
    <property type="match status" value="1"/>
</dbReference>
<dbReference type="EMBL" id="FNXT01000024">
    <property type="protein sequence ID" value="SZX59722.1"/>
    <property type="molecule type" value="Genomic_DNA"/>
</dbReference>
<dbReference type="InterPro" id="IPR001478">
    <property type="entry name" value="PDZ"/>
</dbReference>
<dbReference type="InterPro" id="IPR036034">
    <property type="entry name" value="PDZ_sf"/>
</dbReference>
<dbReference type="PANTHER" id="PTHR47661">
    <property type="entry name" value="PHOSPHOGLUCAN PHOSPHATASE LSF1, CHLOROPLASTIC"/>
    <property type="match status" value="1"/>
</dbReference>
<name>A0A383V4L0_TETOB</name>
<dbReference type="Proteomes" id="UP000256970">
    <property type="component" value="Unassembled WGS sequence"/>
</dbReference>
<evidence type="ECO:0000259" key="2">
    <source>
        <dbReference type="PROSITE" id="PS50106"/>
    </source>
</evidence>
<dbReference type="EMBL" id="FNXT01001310">
    <property type="protein sequence ID" value="SZX78221.1"/>
    <property type="molecule type" value="Genomic_DNA"/>
</dbReference>
<feature type="region of interest" description="Disordered" evidence="1">
    <location>
        <begin position="19"/>
        <end position="50"/>
    </location>
</feature>
<reference evidence="3 5" key="1">
    <citation type="submission" date="2016-10" db="EMBL/GenBank/DDBJ databases">
        <authorList>
            <person name="Cai Z."/>
        </authorList>
    </citation>
    <scope>NUCLEOTIDE SEQUENCE [LARGE SCALE GENOMIC DNA]</scope>
</reference>
<gene>
    <name evidence="4" type="ORF">BQ4739_LOCUS18528</name>
    <name evidence="3" type="ORF">BQ4739_LOCUS334</name>
</gene>
<organism evidence="3 5">
    <name type="scientific">Tetradesmus obliquus</name>
    <name type="common">Green alga</name>
    <name type="synonym">Acutodesmus obliquus</name>
    <dbReference type="NCBI Taxonomy" id="3088"/>
    <lineage>
        <taxon>Eukaryota</taxon>
        <taxon>Viridiplantae</taxon>
        <taxon>Chlorophyta</taxon>
        <taxon>core chlorophytes</taxon>
        <taxon>Chlorophyceae</taxon>
        <taxon>CS clade</taxon>
        <taxon>Sphaeropleales</taxon>
        <taxon>Scenedesmaceae</taxon>
        <taxon>Tetradesmus</taxon>
    </lineage>
</organism>
<dbReference type="Gene3D" id="2.30.42.10">
    <property type="match status" value="1"/>
</dbReference>
<dbReference type="PANTHER" id="PTHR47661:SF2">
    <property type="entry name" value="PHOSPHOGLUCAN PHOSPHATASE LSF1, CHLOROPLASTIC"/>
    <property type="match status" value="1"/>
</dbReference>
<evidence type="ECO:0000256" key="1">
    <source>
        <dbReference type="SAM" id="MobiDB-lite"/>
    </source>
</evidence>
<proteinExistence type="predicted"/>
<evidence type="ECO:0000313" key="3">
    <source>
        <dbReference type="EMBL" id="SZX59722.1"/>
    </source>
</evidence>
<accession>A0A383V4L0</accession>
<keyword evidence="5" id="KW-1185">Reference proteome</keyword>
<sequence length="182" mass="18604">MLATSSCLSLRRTAVRPCPAADTAAHAWRRAKPSSSSRHSSRHLRLRAAASSSATTAASVVVPNPQGPGYPTFQVQLQLAPGAEAYQVSLKKPLGLTLTEKSGSVLVDEVVPGGHAAQAGVQAGDVLLATTARPQAGSGGTTQVVLLTTAGQSFKTVSAALRSNTCAQCNIHLVLQRSPAAS</sequence>